<dbReference type="EMBL" id="PYSW02000006">
    <property type="protein sequence ID" value="KAG2391989.1"/>
    <property type="molecule type" value="Genomic_DNA"/>
</dbReference>
<comment type="caution">
    <text evidence="1">The sequence shown here is derived from an EMBL/GenBank/DDBJ whole genome shotgun (WGS) entry which is preliminary data.</text>
</comment>
<dbReference type="Proteomes" id="UP000816034">
    <property type="component" value="Unassembled WGS sequence"/>
</dbReference>
<organism evidence="1 2">
    <name type="scientific">Naegleria lovaniensis</name>
    <name type="common">Amoeba</name>
    <dbReference type="NCBI Taxonomy" id="51637"/>
    <lineage>
        <taxon>Eukaryota</taxon>
        <taxon>Discoba</taxon>
        <taxon>Heterolobosea</taxon>
        <taxon>Tetramitia</taxon>
        <taxon>Eutetramitia</taxon>
        <taxon>Vahlkampfiidae</taxon>
        <taxon>Naegleria</taxon>
    </lineage>
</organism>
<reference evidence="1 2" key="1">
    <citation type="journal article" date="2018" name="BMC Genomics">
        <title>The genome of Naegleria lovaniensis, the basis for a comparative approach to unravel pathogenicity factors of the human pathogenic amoeba N. fowleri.</title>
        <authorList>
            <person name="Liechti N."/>
            <person name="Schurch N."/>
            <person name="Bruggmann R."/>
            <person name="Wittwer M."/>
        </authorList>
    </citation>
    <scope>NUCLEOTIDE SEQUENCE [LARGE SCALE GENOMIC DNA]</scope>
    <source>
        <strain evidence="1 2">ATCC 30569</strain>
    </source>
</reference>
<dbReference type="AlphaFoldDB" id="A0AA88KQP7"/>
<protein>
    <submittedName>
        <fullName evidence="1">Uncharacterized protein</fullName>
    </submittedName>
</protein>
<keyword evidence="2" id="KW-1185">Reference proteome</keyword>
<dbReference type="RefSeq" id="XP_044553883.1">
    <property type="nucleotide sequence ID" value="XM_044689354.1"/>
</dbReference>
<dbReference type="InterPro" id="IPR027417">
    <property type="entry name" value="P-loop_NTPase"/>
</dbReference>
<sequence length="946" mass="107110">MFQALLLIPVEELHHTPSGKNVVKNNVKLRDDTNQQPSMVILSFHNYKKWNSEEVASTLILDDVVGGASLSVVDVKPLCDAGFKGTSLANIVQDINRHNVDSAIKIMTESKDFTQVSESTCKSVVNWVNNTLMPKLFGLWDKDQTKSALCKQKLIGGAGLHEIQVQPLYEAGFNGTVLSRIVYELEKNERDGSDLADVDIANKVLPTEIDSSTLTPLVEWVKYELIAKNKIQVPLAKPSISNGSNKRYTDRNETVQSTQKKIQQFIQQFTTTSPKDISNIESIPNILLSSFGSTFTFVDREDSKNTILHTFKHYSSIADENKNLDKDHVILPFIAAAPGVGKSRLLQEIGWDLRLKHFRDSVTCYPLFVSFGNVTSITDAEQKEKLDIFQSLIIRIVFSFICHINGTRADFDTLTKDWITHFGNELIGLKEVLQVIANMLEKPNIDFFIAIDEAHEIDNNNTGTNPLKTLMKKIGCYLQFQKETTLRVFPLFAGTFHTVLLDNLIGSTYTPRFVPVTALLSPPNVAKIIDNLEVKYSKLDNWRIDVEFRHYLRLFAGFPRGLEYYLDDYVKQSITAREAYESSSYRLRSKYSFTQRTEMENVLAAKVVTRARVSLFDNILTTVNFTFSEAENRGFIMLNLEEDSKFTCTYPPVLLSRMISHNMQPIVHKLVFSTEKNVYGLPWEDCVHDYLYLFFSLVANKLDLTLNDLFPFATMSAETSKLSLEQISNCTQFHAAHKVQSILKEIDTQTGKLNIVTLTDCAIIKNAPTAEASDILIFGVQLKTKDEILVFHIQCKWADNAKSSETFKQVIEEMNKNKKLSVETESKTTRNITVIMTGKPISDLPNSDFPDDLVIINKTNFAKYFGIFTDSMKFLCAKQILNINNQSELQSFHGLGDVMAKYVIKARSSTGFKDMEDLKKRVLETVTDKTSTTKLINILSDVEIIF</sequence>
<dbReference type="GeneID" id="68105927"/>
<proteinExistence type="predicted"/>
<evidence type="ECO:0000313" key="1">
    <source>
        <dbReference type="EMBL" id="KAG2391989.1"/>
    </source>
</evidence>
<accession>A0AA88KQP7</accession>
<gene>
    <name evidence="1" type="ORF">C9374_013474</name>
</gene>
<evidence type="ECO:0000313" key="2">
    <source>
        <dbReference type="Proteomes" id="UP000816034"/>
    </source>
</evidence>
<name>A0AA88KQP7_NAELO</name>
<dbReference type="SUPFAM" id="SSF52540">
    <property type="entry name" value="P-loop containing nucleoside triphosphate hydrolases"/>
    <property type="match status" value="1"/>
</dbReference>